<dbReference type="InterPro" id="IPR036852">
    <property type="entry name" value="Peptidase_S8/S53_dom_sf"/>
</dbReference>
<evidence type="ECO:0000256" key="6">
    <source>
        <dbReference type="ARBA" id="ARBA00022801"/>
    </source>
</evidence>
<evidence type="ECO:0000256" key="12">
    <source>
        <dbReference type="SAM" id="Phobius"/>
    </source>
</evidence>
<feature type="active site" description="Charge relay system" evidence="9 10">
    <location>
        <position position="604"/>
    </location>
</feature>
<feature type="transmembrane region" description="Helical" evidence="12">
    <location>
        <begin position="13"/>
        <end position="36"/>
    </location>
</feature>
<evidence type="ECO:0000256" key="3">
    <source>
        <dbReference type="ARBA" id="ARBA00022525"/>
    </source>
</evidence>
<dbReference type="EMBL" id="RXIC02000057">
    <property type="protein sequence ID" value="KAB1201550.1"/>
    <property type="molecule type" value="Genomic_DNA"/>
</dbReference>
<dbReference type="PROSITE" id="PS00137">
    <property type="entry name" value="SUBTILASE_HIS"/>
    <property type="match status" value="1"/>
</dbReference>
<dbReference type="PROSITE" id="PS51892">
    <property type="entry name" value="SUBTILASE"/>
    <property type="match status" value="1"/>
</dbReference>
<organism evidence="16 17">
    <name type="scientific">Morella rubra</name>
    <name type="common">Chinese bayberry</name>
    <dbReference type="NCBI Taxonomy" id="262757"/>
    <lineage>
        <taxon>Eukaryota</taxon>
        <taxon>Viridiplantae</taxon>
        <taxon>Streptophyta</taxon>
        <taxon>Embryophyta</taxon>
        <taxon>Tracheophyta</taxon>
        <taxon>Spermatophyta</taxon>
        <taxon>Magnoliopsida</taxon>
        <taxon>eudicotyledons</taxon>
        <taxon>Gunneridae</taxon>
        <taxon>Pentapetalae</taxon>
        <taxon>rosids</taxon>
        <taxon>fabids</taxon>
        <taxon>Fagales</taxon>
        <taxon>Myricaceae</taxon>
        <taxon>Morella</taxon>
    </lineage>
</organism>
<keyword evidence="3" id="KW-0964">Secreted</keyword>
<evidence type="ECO:0000256" key="11">
    <source>
        <dbReference type="RuleBase" id="RU003355"/>
    </source>
</evidence>
<dbReference type="GO" id="GO:0006508">
    <property type="term" value="P:proteolysis"/>
    <property type="evidence" value="ECO:0007669"/>
    <property type="project" value="UniProtKB-KW"/>
</dbReference>
<keyword evidence="5" id="KW-0732">Signal</keyword>
<proteinExistence type="inferred from homology"/>
<dbReference type="InterPro" id="IPR000209">
    <property type="entry name" value="Peptidase_S8/S53_dom"/>
</dbReference>
<name>A0A6A1UR47_9ROSI</name>
<protein>
    <submittedName>
        <fullName evidence="16">Subtilisin-like protease</fullName>
    </submittedName>
</protein>
<evidence type="ECO:0000256" key="1">
    <source>
        <dbReference type="ARBA" id="ARBA00004613"/>
    </source>
</evidence>
<dbReference type="Gene3D" id="3.40.50.200">
    <property type="entry name" value="Peptidase S8/S53 domain"/>
    <property type="match status" value="1"/>
</dbReference>
<dbReference type="CDD" id="cd02120">
    <property type="entry name" value="PA_subtilisin_like"/>
    <property type="match status" value="1"/>
</dbReference>
<dbReference type="OrthoDB" id="206201at2759"/>
<feature type="active site" description="Charge relay system" evidence="9 10">
    <location>
        <position position="239"/>
    </location>
</feature>
<dbReference type="Pfam" id="PF00082">
    <property type="entry name" value="Peptidase_S8"/>
    <property type="match status" value="1"/>
</dbReference>
<dbReference type="GO" id="GO:0005576">
    <property type="term" value="C:extracellular region"/>
    <property type="evidence" value="ECO:0007669"/>
    <property type="project" value="UniProtKB-SubCell"/>
</dbReference>
<dbReference type="InterPro" id="IPR010259">
    <property type="entry name" value="S8pro/Inhibitor_I9"/>
</dbReference>
<dbReference type="InterPro" id="IPR015500">
    <property type="entry name" value="Peptidase_S8_subtilisin-rel"/>
</dbReference>
<dbReference type="InterPro" id="IPR041469">
    <property type="entry name" value="Subtilisin-like_FN3"/>
</dbReference>
<keyword evidence="8" id="KW-0325">Glycoprotein</keyword>
<evidence type="ECO:0000256" key="7">
    <source>
        <dbReference type="ARBA" id="ARBA00022825"/>
    </source>
</evidence>
<keyword evidence="4 10" id="KW-0645">Protease</keyword>
<evidence type="ECO:0000259" key="13">
    <source>
        <dbReference type="Pfam" id="PF00082"/>
    </source>
</evidence>
<evidence type="ECO:0000313" key="16">
    <source>
        <dbReference type="EMBL" id="KAB1201550.1"/>
    </source>
</evidence>
<feature type="active site" description="Charge relay system" evidence="9 10">
    <location>
        <position position="164"/>
    </location>
</feature>
<gene>
    <name evidence="16" type="ORF">CJ030_MR0G003145</name>
</gene>
<dbReference type="PROSITE" id="PS00136">
    <property type="entry name" value="SUBTILASE_ASP"/>
    <property type="match status" value="1"/>
</dbReference>
<comment type="subcellular location">
    <subcellularLocation>
        <location evidence="1">Secreted</location>
    </subcellularLocation>
</comment>
<dbReference type="GO" id="GO:0004252">
    <property type="term" value="F:serine-type endopeptidase activity"/>
    <property type="evidence" value="ECO:0007669"/>
    <property type="project" value="UniProtKB-UniRule"/>
</dbReference>
<dbReference type="PANTHER" id="PTHR10795">
    <property type="entry name" value="PROPROTEIN CONVERTASE SUBTILISIN/KEXIN"/>
    <property type="match status" value="1"/>
</dbReference>
<dbReference type="PRINTS" id="PR00723">
    <property type="entry name" value="SUBTILISIN"/>
</dbReference>
<keyword evidence="17" id="KW-1185">Reference proteome</keyword>
<dbReference type="InterPro" id="IPR045051">
    <property type="entry name" value="SBT"/>
</dbReference>
<evidence type="ECO:0000256" key="9">
    <source>
        <dbReference type="PIRSR" id="PIRSR615500-1"/>
    </source>
</evidence>
<dbReference type="InterPro" id="IPR023827">
    <property type="entry name" value="Peptidase_S8_Asp-AS"/>
</dbReference>
<keyword evidence="12" id="KW-0812">Transmembrane</keyword>
<dbReference type="InterPro" id="IPR034197">
    <property type="entry name" value="Peptidases_S8_3"/>
</dbReference>
<keyword evidence="12" id="KW-1133">Transmembrane helix</keyword>
<dbReference type="Proteomes" id="UP000516437">
    <property type="component" value="Unassembled WGS sequence"/>
</dbReference>
<keyword evidence="7 10" id="KW-0720">Serine protease</keyword>
<comment type="caution">
    <text evidence="16">The sequence shown here is derived from an EMBL/GenBank/DDBJ whole genome shotgun (WGS) entry which is preliminary data.</text>
</comment>
<evidence type="ECO:0000259" key="15">
    <source>
        <dbReference type="Pfam" id="PF17766"/>
    </source>
</evidence>
<evidence type="ECO:0000256" key="10">
    <source>
        <dbReference type="PROSITE-ProRule" id="PRU01240"/>
    </source>
</evidence>
<feature type="domain" description="Subtilisin-like protease fibronectin type-III" evidence="15">
    <location>
        <begin position="723"/>
        <end position="817"/>
    </location>
</feature>
<sequence>MGGEGDIMVSLKFLALLLYVNVVACIAAKQAIYLVLMEGEPAAFHRSSPPREDARTFNQNSEVYKAHAKHLVDSHDQLLVGTLETGSYKRLYSFKHIVNGFAVHTTASQARKLKDAPGVKLMERDRGAKLMTTYTPQFLGIPGVWTQEGGDRNAGEGIVIGFVDTGINPFHPSFAYDPTNTFSSNISGFSGACETGPRFPANSCNGKIVSARYFAAGAKATATLNSSVDFLSPFDAVGHGSHVASTAAGNTGVPVIVNGFFYGRASGMAPRARIAVYKAVYPTVGTLTDVLSAIDQATQDGVDILTLSVGPDEPPEDTLTFLNMFDIFMLFARRAGVFVVQAAGNHGPDPSSVLSYSPWAIGVAASGTDRTYPSSLLLGNGQKVGGVGLSGPTFGDGLFLYKLVLAKDSIKINGTFPRTPQYIEECQYPEALDHNIVQGSVVICTFSAGFLNETSTLTAIINTARTLGFMGFLLVANPTYGDFVAEPIPFSVPGIMIPSVADAQVILQYYEHQTERDKRGFVTKFNASAAIGDGRVASFKRQSPTVSRFSSRGPDFIDINKSPADVLKPDILAPGHQIWAAWSPMSASNPILMGYDFALLSGTSMATPHIAGIAALIKQHNPLWTPSLIASAISTTATKYNINGELIMAEGYDVGSFYPSTPFDFGAGLVSPNRAVDPGLAFSSGKRYEDFISFMCSLPNVDPDRIRTATGESCNHSLSHPANLNLPSVTVSAVAGTQLVHRTVNNVGLRPETYLCSVLPPNGTTVNVYPPWFSIASQGTQDLDIQINVTKAMRHFTFGEIVMTGSLNHIVRIPLSVLPNSTSS</sequence>
<dbReference type="InterPro" id="IPR022398">
    <property type="entry name" value="Peptidase_S8_His-AS"/>
</dbReference>
<reference evidence="16 17" key="1">
    <citation type="journal article" date="2019" name="Plant Biotechnol. J.">
        <title>The red bayberry genome and genetic basis of sex determination.</title>
        <authorList>
            <person name="Jia H.M."/>
            <person name="Jia H.J."/>
            <person name="Cai Q.L."/>
            <person name="Wang Y."/>
            <person name="Zhao H.B."/>
            <person name="Yang W.F."/>
            <person name="Wang G.Y."/>
            <person name="Li Y.H."/>
            <person name="Zhan D.L."/>
            <person name="Shen Y.T."/>
            <person name="Niu Q.F."/>
            <person name="Chang L."/>
            <person name="Qiu J."/>
            <person name="Zhao L."/>
            <person name="Xie H.B."/>
            <person name="Fu W.Y."/>
            <person name="Jin J."/>
            <person name="Li X.W."/>
            <person name="Jiao Y."/>
            <person name="Zhou C.C."/>
            <person name="Tu T."/>
            <person name="Chai C.Y."/>
            <person name="Gao J.L."/>
            <person name="Fan L.J."/>
            <person name="van de Weg E."/>
            <person name="Wang J.Y."/>
            <person name="Gao Z.S."/>
        </authorList>
    </citation>
    <scope>NUCLEOTIDE SEQUENCE [LARGE SCALE GENOMIC DNA]</scope>
    <source>
        <tissue evidence="16">Leaves</tissue>
    </source>
</reference>
<dbReference type="Gene3D" id="2.60.40.2310">
    <property type="match status" value="1"/>
</dbReference>
<dbReference type="SUPFAM" id="SSF52743">
    <property type="entry name" value="Subtilisin-like"/>
    <property type="match status" value="1"/>
</dbReference>
<keyword evidence="12" id="KW-0472">Membrane</keyword>
<evidence type="ECO:0000256" key="2">
    <source>
        <dbReference type="ARBA" id="ARBA00011073"/>
    </source>
</evidence>
<dbReference type="AlphaFoldDB" id="A0A6A1UR47"/>
<accession>A0A6A1UR47</accession>
<dbReference type="Gene3D" id="3.30.70.80">
    <property type="entry name" value="Peptidase S8 propeptide/proteinase inhibitor I9"/>
    <property type="match status" value="1"/>
</dbReference>
<dbReference type="InterPro" id="IPR023828">
    <property type="entry name" value="Peptidase_S8_Ser-AS"/>
</dbReference>
<feature type="domain" description="Peptidase S8/S53" evidence="13">
    <location>
        <begin position="155"/>
        <end position="644"/>
    </location>
</feature>
<dbReference type="Pfam" id="PF17766">
    <property type="entry name" value="fn3_6"/>
    <property type="match status" value="1"/>
</dbReference>
<dbReference type="InterPro" id="IPR037045">
    <property type="entry name" value="S8pro/Inhibitor_I9_sf"/>
</dbReference>
<dbReference type="Pfam" id="PF05922">
    <property type="entry name" value="Inhibitor_I9"/>
    <property type="match status" value="1"/>
</dbReference>
<evidence type="ECO:0000259" key="14">
    <source>
        <dbReference type="Pfam" id="PF05922"/>
    </source>
</evidence>
<comment type="similarity">
    <text evidence="2 10 11">Belongs to the peptidase S8 family.</text>
</comment>
<keyword evidence="6 10" id="KW-0378">Hydrolase</keyword>
<feature type="domain" description="Inhibitor I9" evidence="14">
    <location>
        <begin position="64"/>
        <end position="130"/>
    </location>
</feature>
<evidence type="ECO:0000313" key="17">
    <source>
        <dbReference type="Proteomes" id="UP000516437"/>
    </source>
</evidence>
<evidence type="ECO:0000256" key="4">
    <source>
        <dbReference type="ARBA" id="ARBA00022670"/>
    </source>
</evidence>
<dbReference type="Gene3D" id="3.50.30.30">
    <property type="match status" value="1"/>
</dbReference>
<dbReference type="PROSITE" id="PS00138">
    <property type="entry name" value="SUBTILASE_SER"/>
    <property type="match status" value="1"/>
</dbReference>
<evidence type="ECO:0000256" key="8">
    <source>
        <dbReference type="ARBA" id="ARBA00023180"/>
    </source>
</evidence>
<dbReference type="CDD" id="cd04852">
    <property type="entry name" value="Peptidases_S8_3"/>
    <property type="match status" value="1"/>
</dbReference>
<evidence type="ECO:0000256" key="5">
    <source>
        <dbReference type="ARBA" id="ARBA00022729"/>
    </source>
</evidence>